<dbReference type="InterPro" id="IPR036388">
    <property type="entry name" value="WH-like_DNA-bd_sf"/>
</dbReference>
<dbReference type="PANTHER" id="PTHR30419">
    <property type="entry name" value="HTH-TYPE TRANSCRIPTIONAL REGULATOR YBHD"/>
    <property type="match status" value="1"/>
</dbReference>
<accession>A0A9X1HB27</accession>
<evidence type="ECO:0000256" key="3">
    <source>
        <dbReference type="ARBA" id="ARBA00023125"/>
    </source>
</evidence>
<evidence type="ECO:0000313" key="6">
    <source>
        <dbReference type="EMBL" id="MBZ4036029.1"/>
    </source>
</evidence>
<dbReference type="InterPro" id="IPR005119">
    <property type="entry name" value="LysR_subst-bd"/>
</dbReference>
<reference evidence="6 7" key="1">
    <citation type="journal article" date="2023" name="Antonie Van Leeuwenhoek">
        <title>Flavobacterium potami sp. nov., a multi-metal resistance genes harbouring bacterium isolated from shallow river silt.</title>
        <authorList>
            <person name="Li S."/>
            <person name="Mao S."/>
            <person name="Mu W."/>
            <person name="Guo B."/>
            <person name="Li C."/>
            <person name="Zhu Q."/>
            <person name="Hou X."/>
            <person name="Zhao Y."/>
            <person name="Wei S."/>
            <person name="Liu H."/>
            <person name="Liu A."/>
        </authorList>
    </citation>
    <scope>NUCLEOTIDE SEQUENCE [LARGE SCALE GENOMIC DNA]</scope>
    <source>
        <strain evidence="6 7">17A</strain>
    </source>
</reference>
<protein>
    <submittedName>
        <fullName evidence="6">LysR family transcriptional regulator</fullName>
    </submittedName>
</protein>
<evidence type="ECO:0000256" key="2">
    <source>
        <dbReference type="ARBA" id="ARBA00023015"/>
    </source>
</evidence>
<dbReference type="Pfam" id="PF03466">
    <property type="entry name" value="LysR_substrate"/>
    <property type="match status" value="1"/>
</dbReference>
<dbReference type="PROSITE" id="PS50931">
    <property type="entry name" value="HTH_LYSR"/>
    <property type="match status" value="1"/>
</dbReference>
<comment type="similarity">
    <text evidence="1">Belongs to the LysR transcriptional regulatory family.</text>
</comment>
<keyword evidence="7" id="KW-1185">Reference proteome</keyword>
<keyword evidence="2" id="KW-0805">Transcription regulation</keyword>
<dbReference type="InterPro" id="IPR050950">
    <property type="entry name" value="HTH-type_LysR_regulators"/>
</dbReference>
<comment type="caution">
    <text evidence="6">The sequence shown here is derived from an EMBL/GenBank/DDBJ whole genome shotgun (WGS) entry which is preliminary data.</text>
</comment>
<organism evidence="6 7">
    <name type="scientific">Flavobacterium potami</name>
    <dbReference type="NCBI Taxonomy" id="2872310"/>
    <lineage>
        <taxon>Bacteria</taxon>
        <taxon>Pseudomonadati</taxon>
        <taxon>Bacteroidota</taxon>
        <taxon>Flavobacteriia</taxon>
        <taxon>Flavobacteriales</taxon>
        <taxon>Flavobacteriaceae</taxon>
        <taxon>Flavobacterium</taxon>
    </lineage>
</organism>
<dbReference type="InterPro" id="IPR036390">
    <property type="entry name" value="WH_DNA-bd_sf"/>
</dbReference>
<proteinExistence type="inferred from homology"/>
<dbReference type="Gene3D" id="1.10.10.10">
    <property type="entry name" value="Winged helix-like DNA-binding domain superfamily/Winged helix DNA-binding domain"/>
    <property type="match status" value="1"/>
</dbReference>
<dbReference type="SUPFAM" id="SSF53850">
    <property type="entry name" value="Periplasmic binding protein-like II"/>
    <property type="match status" value="1"/>
</dbReference>
<dbReference type="GO" id="GO:0003677">
    <property type="term" value="F:DNA binding"/>
    <property type="evidence" value="ECO:0007669"/>
    <property type="project" value="UniProtKB-KW"/>
</dbReference>
<evidence type="ECO:0000313" key="7">
    <source>
        <dbReference type="Proteomes" id="UP001139366"/>
    </source>
</evidence>
<dbReference type="CDD" id="cd05466">
    <property type="entry name" value="PBP2_LTTR_substrate"/>
    <property type="match status" value="1"/>
</dbReference>
<evidence type="ECO:0000256" key="4">
    <source>
        <dbReference type="ARBA" id="ARBA00023163"/>
    </source>
</evidence>
<dbReference type="RefSeq" id="WP_223707038.1">
    <property type="nucleotide sequence ID" value="NZ_JAINUY010000004.1"/>
</dbReference>
<dbReference type="Proteomes" id="UP001139366">
    <property type="component" value="Unassembled WGS sequence"/>
</dbReference>
<keyword evidence="3" id="KW-0238">DNA-binding</keyword>
<dbReference type="EMBL" id="JAINUY010000004">
    <property type="protein sequence ID" value="MBZ4036029.1"/>
    <property type="molecule type" value="Genomic_DNA"/>
</dbReference>
<dbReference type="AlphaFoldDB" id="A0A9X1HB27"/>
<dbReference type="FunFam" id="1.10.10.10:FF:000001">
    <property type="entry name" value="LysR family transcriptional regulator"/>
    <property type="match status" value="1"/>
</dbReference>
<sequence>MEIYQLQYFIKTAEVLHFTKAAELCFVTQSGLSQQIKKLEEELGLPLFKRIGKKVQLTEAGSVFLVHAKKVVENIENGKQAIEDLNEMIGGELRIGVTYIFGLLILPVVQAFAKQYQNLKIIVEYGTTEALEKKLLNNELDVVLVISSHPIELPIQKVPLFISNMVMAVSKTHPLAHLDKIAFKKMDEIELVLPGKGSNSREYVEVLFQKFNMTPKISIELHSIHALLQMVENSDWATIVAEKALKGWDQLKAIQITGVVTKRESFMLTIGGYQKKAVKLFMEEFRKSI</sequence>
<gene>
    <name evidence="6" type="ORF">K6T82_14740</name>
</gene>
<name>A0A9X1HB27_9FLAO</name>
<feature type="domain" description="HTH lysR-type" evidence="5">
    <location>
        <begin position="1"/>
        <end position="58"/>
    </location>
</feature>
<evidence type="ECO:0000256" key="1">
    <source>
        <dbReference type="ARBA" id="ARBA00009437"/>
    </source>
</evidence>
<dbReference type="GO" id="GO:0003700">
    <property type="term" value="F:DNA-binding transcription factor activity"/>
    <property type="evidence" value="ECO:0007669"/>
    <property type="project" value="InterPro"/>
</dbReference>
<dbReference type="Pfam" id="PF00126">
    <property type="entry name" value="HTH_1"/>
    <property type="match status" value="1"/>
</dbReference>
<dbReference type="PRINTS" id="PR00039">
    <property type="entry name" value="HTHLYSR"/>
</dbReference>
<keyword evidence="4" id="KW-0804">Transcription</keyword>
<dbReference type="InterPro" id="IPR000847">
    <property type="entry name" value="LysR_HTH_N"/>
</dbReference>
<dbReference type="SUPFAM" id="SSF46785">
    <property type="entry name" value="Winged helix' DNA-binding domain"/>
    <property type="match status" value="1"/>
</dbReference>
<dbReference type="Gene3D" id="3.40.190.290">
    <property type="match status" value="1"/>
</dbReference>
<dbReference type="GO" id="GO:0005829">
    <property type="term" value="C:cytosol"/>
    <property type="evidence" value="ECO:0007669"/>
    <property type="project" value="TreeGrafter"/>
</dbReference>
<evidence type="ECO:0000259" key="5">
    <source>
        <dbReference type="PROSITE" id="PS50931"/>
    </source>
</evidence>